<dbReference type="Proteomes" id="UP001232992">
    <property type="component" value="Unassembled WGS sequence"/>
</dbReference>
<proteinExistence type="predicted"/>
<dbReference type="RefSeq" id="WP_283759338.1">
    <property type="nucleotide sequence ID" value="NZ_JAQOSQ010000018.1"/>
</dbReference>
<organism evidence="1 2">
    <name type="scientific">Roseofilum casamattae BLCC-M143</name>
    <dbReference type="NCBI Taxonomy" id="3022442"/>
    <lineage>
        <taxon>Bacteria</taxon>
        <taxon>Bacillati</taxon>
        <taxon>Cyanobacteriota</taxon>
        <taxon>Cyanophyceae</taxon>
        <taxon>Desertifilales</taxon>
        <taxon>Desertifilaceae</taxon>
        <taxon>Roseofilum</taxon>
        <taxon>Roseofilum casamattae</taxon>
    </lineage>
</organism>
<name>A0ABT7C1P7_9CYAN</name>
<protein>
    <submittedName>
        <fullName evidence="1">Uncharacterized protein</fullName>
    </submittedName>
</protein>
<reference evidence="1 2" key="1">
    <citation type="submission" date="2023-01" db="EMBL/GenBank/DDBJ databases">
        <title>Novel diversity within Roseofilum (Cyanobacteria; Desertifilaceae) from marine benthic mats with descriptions of four novel species.</title>
        <authorList>
            <person name="Wang Y."/>
            <person name="Berthold D.E."/>
            <person name="Hu J."/>
            <person name="Lefler F.W."/>
            <person name="Laughinghouse H.D. IV."/>
        </authorList>
    </citation>
    <scope>NUCLEOTIDE SEQUENCE [LARGE SCALE GENOMIC DNA]</scope>
    <source>
        <strain evidence="1 2">BLCC-M143</strain>
    </source>
</reference>
<sequence length="40" mass="4340">MTLSTSPQDARQLALSFLEQEGLKLRSQETGGSFVLASLE</sequence>
<comment type="caution">
    <text evidence="1">The sequence shown here is derived from an EMBL/GenBank/DDBJ whole genome shotgun (WGS) entry which is preliminary data.</text>
</comment>
<evidence type="ECO:0000313" key="2">
    <source>
        <dbReference type="Proteomes" id="UP001232992"/>
    </source>
</evidence>
<dbReference type="EMBL" id="JAQOSQ010000018">
    <property type="protein sequence ID" value="MDJ1184684.1"/>
    <property type="molecule type" value="Genomic_DNA"/>
</dbReference>
<keyword evidence="2" id="KW-1185">Reference proteome</keyword>
<accession>A0ABT7C1P7</accession>
<evidence type="ECO:0000313" key="1">
    <source>
        <dbReference type="EMBL" id="MDJ1184684.1"/>
    </source>
</evidence>
<gene>
    <name evidence="1" type="ORF">PMH09_15965</name>
</gene>